<proteinExistence type="predicted"/>
<evidence type="ECO:0000313" key="1">
    <source>
        <dbReference type="EMBL" id="AHG87548.1"/>
    </source>
</evidence>
<dbReference type="EMBL" id="CP007127">
    <property type="protein sequence ID" value="AHG87571.1"/>
    <property type="molecule type" value="Genomic_DNA"/>
</dbReference>
<accession>W0R9U2</accession>
<evidence type="ECO:0000313" key="4">
    <source>
        <dbReference type="Proteomes" id="UP000019151"/>
    </source>
</evidence>
<reference evidence="2 4" key="2">
    <citation type="journal article" date="2014" name="Genome Announc.">
        <title>Genome Sequence and Methylome of Soil Bacterium Gemmatirosa kalamazoonensis KBS708T, a Member of the Rarely Cultivated Gemmatimonadetes Phylum.</title>
        <authorList>
            <person name="Debruyn J.M."/>
            <person name="Radosevich M."/>
            <person name="Wommack K.E."/>
            <person name="Polson S.W."/>
            <person name="Hauser L.J."/>
            <person name="Fawaz M.N."/>
            <person name="Korlach J."/>
            <person name="Tsai Y.C."/>
        </authorList>
    </citation>
    <scope>NUCLEOTIDE SEQUENCE [LARGE SCALE GENOMIC DNA]</scope>
    <source>
        <strain evidence="2 4">KBS708</strain>
    </source>
</reference>
<sequence>MPTPNVPDVADLPDHVRHELQRIATDPPEVHAPELNAAGAALWNVYRDFKTRRDGRAFAAEFTDHRGTKQVIRGSSYGELYRRAARRYLGMSDDGAADSRA</sequence>
<dbReference type="InParanoid" id="W0R9U2"/>
<dbReference type="RefSeq" id="WP_148306066.1">
    <property type="nucleotide sequence ID" value="NZ_CP007127.1"/>
</dbReference>
<dbReference type="Proteomes" id="UP000019151">
    <property type="component" value="Chromosome"/>
</dbReference>
<evidence type="ECO:0000313" key="2">
    <source>
        <dbReference type="EMBL" id="AHG87571.1"/>
    </source>
</evidence>
<dbReference type="EMBL" id="CP007127">
    <property type="protein sequence ID" value="AHG87548.1"/>
    <property type="molecule type" value="Genomic_DNA"/>
</dbReference>
<evidence type="ECO:0000313" key="3">
    <source>
        <dbReference type="EMBL" id="AHG87592.1"/>
    </source>
</evidence>
<protein>
    <submittedName>
        <fullName evidence="2">Uncharacterized protein</fullName>
    </submittedName>
</protein>
<dbReference type="HOGENOM" id="CLU_2287476_0_0_0"/>
<name>W0R9U2_9BACT</name>
<reference evidence="2" key="1">
    <citation type="submission" date="2013-12" db="EMBL/GenBank/DDBJ databases">
        <authorList>
            <person name="DeBruyn J.M."/>
            <person name="Radosevich M."/>
            <person name="Wommack K.Eric."/>
            <person name="Polson S."/>
            <person name="Hauser L.J."/>
            <person name="Fawaz M.N."/>
            <person name="Korlach J."/>
            <person name="Tsai Y.-C."/>
        </authorList>
    </citation>
    <scope>NUCLEOTIDE SEQUENCE</scope>
    <source>
        <strain evidence="2">KBS708</strain>
    </source>
</reference>
<keyword evidence="4" id="KW-1185">Reference proteome</keyword>
<dbReference type="AlphaFoldDB" id="W0R9U2"/>
<dbReference type="KEGG" id="gba:J421_0055"/>
<dbReference type="Proteomes" id="UP000019151">
    <property type="component" value="Extrachromosomal Element ECE"/>
</dbReference>
<organism evidence="2 4">
    <name type="scientific">Gemmatirosa kalamazoonensis</name>
    <dbReference type="NCBI Taxonomy" id="861299"/>
    <lineage>
        <taxon>Bacteria</taxon>
        <taxon>Pseudomonadati</taxon>
        <taxon>Gemmatimonadota</taxon>
        <taxon>Gemmatimonadia</taxon>
        <taxon>Gemmatimonadales</taxon>
        <taxon>Gemmatimonadaceae</taxon>
        <taxon>Gemmatirosa</taxon>
    </lineage>
</organism>
<gene>
    <name evidence="1" type="ORF">J421_0010</name>
    <name evidence="2" type="ORF">J421_0033</name>
    <name evidence="3" type="ORF">J421_0055</name>
</gene>
<dbReference type="EMBL" id="CP007128">
    <property type="protein sequence ID" value="AHG87592.1"/>
    <property type="molecule type" value="Genomic_DNA"/>
</dbReference>